<dbReference type="Proteomes" id="UP001164727">
    <property type="component" value="Chromosome"/>
</dbReference>
<dbReference type="EMBL" id="CP114006">
    <property type="protein sequence ID" value="WAN63090.1"/>
    <property type="molecule type" value="Genomic_DNA"/>
</dbReference>
<feature type="transmembrane region" description="Helical" evidence="1">
    <location>
        <begin position="47"/>
        <end position="67"/>
    </location>
</feature>
<proteinExistence type="predicted"/>
<evidence type="ECO:0000256" key="1">
    <source>
        <dbReference type="SAM" id="Phobius"/>
    </source>
</evidence>
<keyword evidence="1" id="KW-0472">Membrane</keyword>
<evidence type="ECO:0000313" key="2">
    <source>
        <dbReference type="EMBL" id="WAN63090.1"/>
    </source>
</evidence>
<name>A0ABY7BQP2_9MOLU</name>
<evidence type="ECO:0000313" key="3">
    <source>
        <dbReference type="Proteomes" id="UP001164727"/>
    </source>
</evidence>
<protein>
    <submittedName>
        <fullName evidence="2">Uncharacterized protein</fullName>
    </submittedName>
</protein>
<keyword evidence="3" id="KW-1185">Reference proteome</keyword>
<reference evidence="2 3" key="1">
    <citation type="journal article" date="2023" name="Microbiol. Resour. Announc.">
        <title>Complete Genome of 'Candidatus Phytoplasma rubi' RS, a Phytopathogenic Bacterium Associated with Rubus Stunt Disease.</title>
        <authorList>
            <person name="Duckeck D."/>
            <person name="Zubert C."/>
            <person name="Bohm J.W."/>
            <person name="Carminati G."/>
            <person name="Schneider B."/>
            <person name="Kube M."/>
        </authorList>
    </citation>
    <scope>NUCLEOTIDE SEQUENCE [LARGE SCALE GENOMIC DNA]</scope>
    <source>
        <strain evidence="2 3">RS</strain>
    </source>
</reference>
<dbReference type="RefSeq" id="WP_268849940.1">
    <property type="nucleotide sequence ID" value="NZ_CP114006.1"/>
</dbReference>
<gene>
    <name evidence="2" type="ORF">RS022_00790</name>
</gene>
<feature type="transmembrane region" description="Helical" evidence="1">
    <location>
        <begin position="6"/>
        <end position="27"/>
    </location>
</feature>
<accession>A0ABY7BQP2</accession>
<sequence>MNLLNFQIFCLIFVFIINLIFPLIRFLIEKQRNKNRIKKVNLKKRLIINYIFSIIFMFFCFYIILLFPHKIINTANKIDSQINNFIISERYFKTNFHPQNLINQKELQKINKSNQYFSGVSDFMK</sequence>
<keyword evidence="1" id="KW-1133">Transmembrane helix</keyword>
<organism evidence="2 3">
    <name type="scientific">Candidatus Phytoplasma rubi</name>
    <dbReference type="NCBI Taxonomy" id="399025"/>
    <lineage>
        <taxon>Bacteria</taxon>
        <taxon>Bacillati</taxon>
        <taxon>Mycoplasmatota</taxon>
        <taxon>Mollicutes</taxon>
        <taxon>Acholeplasmatales</taxon>
        <taxon>Acholeplasmataceae</taxon>
        <taxon>Candidatus Phytoplasma</taxon>
        <taxon>16SrV (Elm yellows group)</taxon>
    </lineage>
</organism>
<keyword evidence="1" id="KW-0812">Transmembrane</keyword>